<gene>
    <name evidence="5" type="ORF">FXN65_26080</name>
</gene>
<dbReference type="GO" id="GO:0019867">
    <property type="term" value="C:outer membrane"/>
    <property type="evidence" value="ECO:0007669"/>
    <property type="project" value="InterPro"/>
</dbReference>
<protein>
    <submittedName>
        <fullName evidence="5">Outer membrane protein assembly factor BamE</fullName>
    </submittedName>
</protein>
<dbReference type="Proteomes" id="UP000327179">
    <property type="component" value="Chromosome"/>
</dbReference>
<dbReference type="KEGG" id="plal:FXN65_26080"/>
<evidence type="ECO:0000256" key="3">
    <source>
        <dbReference type="SAM" id="SignalP"/>
    </source>
</evidence>
<name>A0A5J6QRH4_9GAMM</name>
<dbReference type="InterPro" id="IPR037873">
    <property type="entry name" value="BamE-like"/>
</dbReference>
<keyword evidence="1 3" id="KW-0732">Signal</keyword>
<organism evidence="5 6">
    <name type="scientific">Metapseudomonas lalkuanensis</name>
    <dbReference type="NCBI Taxonomy" id="2604832"/>
    <lineage>
        <taxon>Bacteria</taxon>
        <taxon>Pseudomonadati</taxon>
        <taxon>Pseudomonadota</taxon>
        <taxon>Gammaproteobacteria</taxon>
        <taxon>Pseudomonadales</taxon>
        <taxon>Pseudomonadaceae</taxon>
        <taxon>Metapseudomonas</taxon>
    </lineage>
</organism>
<keyword evidence="6" id="KW-1185">Reference proteome</keyword>
<evidence type="ECO:0000313" key="6">
    <source>
        <dbReference type="Proteomes" id="UP000327179"/>
    </source>
</evidence>
<evidence type="ECO:0000256" key="2">
    <source>
        <dbReference type="ARBA" id="ARBA00023136"/>
    </source>
</evidence>
<evidence type="ECO:0000259" key="4">
    <source>
        <dbReference type="Pfam" id="PF04355"/>
    </source>
</evidence>
<evidence type="ECO:0000313" key="5">
    <source>
        <dbReference type="EMBL" id="QEY65358.1"/>
    </source>
</evidence>
<dbReference type="EMBL" id="CP043311">
    <property type="protein sequence ID" value="QEY65358.1"/>
    <property type="molecule type" value="Genomic_DNA"/>
</dbReference>
<feature type="chain" id="PRO_5023821608" evidence="3">
    <location>
        <begin position="17"/>
        <end position="84"/>
    </location>
</feature>
<dbReference type="Pfam" id="PF04355">
    <property type="entry name" value="BamE"/>
    <property type="match status" value="1"/>
</dbReference>
<dbReference type="PROSITE" id="PS51257">
    <property type="entry name" value="PROKAR_LIPOPROTEIN"/>
    <property type="match status" value="1"/>
</dbReference>
<keyword evidence="2" id="KW-0472">Membrane</keyword>
<proteinExistence type="predicted"/>
<feature type="signal peptide" evidence="3">
    <location>
        <begin position="1"/>
        <end position="16"/>
    </location>
</feature>
<dbReference type="Gene3D" id="3.30.1450.10">
    <property type="match status" value="1"/>
</dbReference>
<evidence type="ECO:0000256" key="1">
    <source>
        <dbReference type="ARBA" id="ARBA00022729"/>
    </source>
</evidence>
<dbReference type="InterPro" id="IPR007450">
    <property type="entry name" value="BamE_dom"/>
</dbReference>
<dbReference type="AlphaFoldDB" id="A0A5J6QRH4"/>
<dbReference type="RefSeq" id="WP_151137921.1">
    <property type="nucleotide sequence ID" value="NZ_CP043311.1"/>
</dbReference>
<feature type="domain" description="Outer membrane protein assembly factor BamE" evidence="4">
    <location>
        <begin position="19"/>
        <end position="46"/>
    </location>
</feature>
<reference evidence="5 6" key="1">
    <citation type="submission" date="2019-08" db="EMBL/GenBank/DDBJ databases">
        <title>Whole-genome Sequencing of e-waste polymer degrading bacterium Pseudomonas sp. strain PE08.</title>
        <authorList>
            <person name="Kirdat K."/>
            <person name="Debbarma P."/>
            <person name="Narawade N."/>
            <person name="Suyal D."/>
            <person name="Thorat V."/>
            <person name="Shouche Y."/>
            <person name="Goel R."/>
            <person name="Yadav A."/>
        </authorList>
    </citation>
    <scope>NUCLEOTIDE SEQUENCE [LARGE SCALE GENOMIC DNA]</scope>
    <source>
        <strain evidence="5 6">PE08</strain>
    </source>
</reference>
<accession>A0A5J6QRH4</accession>
<sequence>MSLRTLALLSCCLVLAACNKLNQENYSKLKSGMTKAEVEQLLGSPTECSGAVGFTSCTWGDEKTFVSVQYAGEKVLMFSGKGLK</sequence>